<dbReference type="RefSeq" id="WP_020797081.1">
    <property type="nucleotide sequence ID" value="NZ_CP044409.1"/>
</dbReference>
<feature type="chain" id="PRO_5046090453" evidence="1">
    <location>
        <begin position="27"/>
        <end position="219"/>
    </location>
</feature>
<evidence type="ECO:0000313" key="3">
    <source>
        <dbReference type="Proteomes" id="UP000215455"/>
    </source>
</evidence>
<dbReference type="Proteomes" id="UP000215455">
    <property type="component" value="Unassembled WGS sequence"/>
</dbReference>
<sequence>MNSKWLVAFVALCLGVGALFFSAKQATVERSPYALFEPGMTTEQKVMVQRQIERQLSRKSGGKQISTTQVVYDNGAAVVTFPVPGDAGQSDRNCDYGYVCFWTASDFAGRKLSLLSTAKNGPVNLSDYDMSAQVFSWQHNNKTGTVKIFGVDGPGAKGNMVMSNIREVILGKGCCPFSVPEDARVVGTWTEINAQSRLTENNNRIMSIAFAPMFMLFAH</sequence>
<keyword evidence="1" id="KW-0732">Signal</keyword>
<evidence type="ECO:0000256" key="1">
    <source>
        <dbReference type="SAM" id="SignalP"/>
    </source>
</evidence>
<accession>A0ABX4DWR0</accession>
<name>A0ABX4DWR0_9PSED</name>
<dbReference type="Pfam" id="PF03995">
    <property type="entry name" value="Inhibitor_I36"/>
    <property type="match status" value="1"/>
</dbReference>
<keyword evidence="3" id="KW-1185">Reference proteome</keyword>
<evidence type="ECO:0000313" key="2">
    <source>
        <dbReference type="EMBL" id="OXR32938.1"/>
    </source>
</evidence>
<proteinExistence type="predicted"/>
<dbReference type="EMBL" id="NIWU01000002">
    <property type="protein sequence ID" value="OXR32938.1"/>
    <property type="molecule type" value="Genomic_DNA"/>
</dbReference>
<protein>
    <submittedName>
        <fullName evidence="2">Uncharacterized protein</fullName>
    </submittedName>
</protein>
<comment type="caution">
    <text evidence="2">The sequence shown here is derived from an EMBL/GenBank/DDBJ whole genome shotgun (WGS) entry which is preliminary data.</text>
</comment>
<feature type="signal peptide" evidence="1">
    <location>
        <begin position="1"/>
        <end position="26"/>
    </location>
</feature>
<reference evidence="2 3" key="1">
    <citation type="submission" date="2017-06" db="EMBL/GenBank/DDBJ databases">
        <authorList>
            <person name="Furmanczyk E.M."/>
        </authorList>
    </citation>
    <scope>NUCLEOTIDE SEQUENCE [LARGE SCALE GENOMIC DNA]</scope>
    <source>
        <strain evidence="2 3">DSM 16611</strain>
    </source>
</reference>
<organism evidence="2 3">
    <name type="scientific">Pseudomonas umsongensis</name>
    <dbReference type="NCBI Taxonomy" id="198618"/>
    <lineage>
        <taxon>Bacteria</taxon>
        <taxon>Pseudomonadati</taxon>
        <taxon>Pseudomonadota</taxon>
        <taxon>Gammaproteobacteria</taxon>
        <taxon>Pseudomonadales</taxon>
        <taxon>Pseudomonadaceae</taxon>
        <taxon>Pseudomonas</taxon>
    </lineage>
</organism>
<gene>
    <name evidence="2" type="ORF">PSUM_12925</name>
</gene>